<evidence type="ECO:0000313" key="12">
    <source>
        <dbReference type="Proteomes" id="UP000823561"/>
    </source>
</evidence>
<keyword evidence="6" id="KW-0862">Zinc</keyword>
<name>A0AAV6HJT1_9TELE</name>
<keyword evidence="3" id="KW-0479">Metal-binding</keyword>
<dbReference type="Proteomes" id="UP000823561">
    <property type="component" value="Chromosome 1"/>
</dbReference>
<evidence type="ECO:0000256" key="1">
    <source>
        <dbReference type="ARBA" id="ARBA00004123"/>
    </source>
</evidence>
<keyword evidence="12" id="KW-1185">Reference proteome</keyword>
<comment type="similarity">
    <text evidence="2">Belongs to the krueppel C2H2-type zinc-finger protein family.</text>
</comment>
<dbReference type="AlphaFoldDB" id="A0AAV6HJT1"/>
<dbReference type="Pfam" id="PF00096">
    <property type="entry name" value="zf-C2H2"/>
    <property type="match status" value="4"/>
</dbReference>
<dbReference type="FunFam" id="3.30.160.60:FF:000446">
    <property type="entry name" value="Zinc finger protein"/>
    <property type="match status" value="1"/>
</dbReference>
<organism evidence="11 12">
    <name type="scientific">Alosa alosa</name>
    <name type="common">allis shad</name>
    <dbReference type="NCBI Taxonomy" id="278164"/>
    <lineage>
        <taxon>Eukaryota</taxon>
        <taxon>Metazoa</taxon>
        <taxon>Chordata</taxon>
        <taxon>Craniata</taxon>
        <taxon>Vertebrata</taxon>
        <taxon>Euteleostomi</taxon>
        <taxon>Actinopterygii</taxon>
        <taxon>Neopterygii</taxon>
        <taxon>Teleostei</taxon>
        <taxon>Clupei</taxon>
        <taxon>Clupeiformes</taxon>
        <taxon>Clupeoidei</taxon>
        <taxon>Clupeidae</taxon>
        <taxon>Alosa</taxon>
    </lineage>
</organism>
<dbReference type="FunFam" id="3.30.160.60:FF:000072">
    <property type="entry name" value="zinc finger protein 143 isoform X1"/>
    <property type="match status" value="1"/>
</dbReference>
<feature type="region of interest" description="Disordered" evidence="9">
    <location>
        <begin position="360"/>
        <end position="402"/>
    </location>
</feature>
<keyword evidence="4" id="KW-0677">Repeat</keyword>
<dbReference type="InterPro" id="IPR050331">
    <property type="entry name" value="Zinc_finger"/>
</dbReference>
<dbReference type="Gene3D" id="3.30.160.60">
    <property type="entry name" value="Classic Zinc Finger"/>
    <property type="match status" value="4"/>
</dbReference>
<feature type="domain" description="C2H2-type" evidence="10">
    <location>
        <begin position="586"/>
        <end position="613"/>
    </location>
</feature>
<dbReference type="GO" id="GO:0008270">
    <property type="term" value="F:zinc ion binding"/>
    <property type="evidence" value="ECO:0007669"/>
    <property type="project" value="UniProtKB-KW"/>
</dbReference>
<feature type="region of interest" description="Disordered" evidence="9">
    <location>
        <begin position="489"/>
        <end position="513"/>
    </location>
</feature>
<feature type="region of interest" description="Disordered" evidence="9">
    <location>
        <begin position="149"/>
        <end position="202"/>
    </location>
</feature>
<keyword evidence="5 8" id="KW-0863">Zinc-finger</keyword>
<sequence length="700" mass="75906">MPNRETIETQIASVMEILAKTAVAEICKVVDSGCLEFRVEMCRRQKEIEALRKKVRCLTSTRESWLGLVPPQRRTVGVQVDTEQGVAENQGVARVPCQGEPKSRAAPGLTVKVEQRQGHTAQDTVGQQSPGEEFAVDFSVSEVDFPLWAPDMSGSGGPDCELGEASFSAPTQSPGQTDSSADPHPGVRDADPQFSPSPLEKPSCGVLPAALAAPIKMEHRNQCVSTSRSGKAETTGQDGHTGTWRSHAAEEDDGKHETLARADSGQQGERRGQGEGTDWGAGGRLFLCPGCGQGFPCYQQLQAHRQQHAGERGTKCGMTPVNGAVQRASADKQPKCTEDEDWNCEVERKLQLELQRLQDSFSTQDTEQQDRHSHLTHSQDSTSALTHSQDSTSVLTHTQEPVEFGELQLELKAEREEEEDQSLHQGAVECAYRTGDLGQMEESEFGLGLQGEASGSRPLHLGLKHPAWYCADSLKEGAAFASPWNGGAGAGAGLDPPQQRMLTERPSLSGRGLVPTIPQELAAASTRSRESVFSSGSCLASAVPSLSHAFPSSSSSSFSSSSVVHRRLLATTAEAAASVGPSQRLFRCPSCPKSFGRATDLERHRRIHTGERPFGCGVCGKRFSLRCNLVTHERVHSGSKPFACRHCGKRFAQASNMKAHQRIHTGERPFHCRLCSRSFTQLSSLKTHQRLHSRATTSQY</sequence>
<dbReference type="InterPro" id="IPR013087">
    <property type="entry name" value="Znf_C2H2_type"/>
</dbReference>
<accession>A0AAV6HJT1</accession>
<evidence type="ECO:0000256" key="6">
    <source>
        <dbReference type="ARBA" id="ARBA00022833"/>
    </source>
</evidence>
<evidence type="ECO:0000256" key="5">
    <source>
        <dbReference type="ARBA" id="ARBA00022771"/>
    </source>
</evidence>
<dbReference type="PROSITE" id="PS00028">
    <property type="entry name" value="ZINC_FINGER_C2H2_1"/>
    <property type="match status" value="5"/>
</dbReference>
<dbReference type="GO" id="GO:0010468">
    <property type="term" value="P:regulation of gene expression"/>
    <property type="evidence" value="ECO:0007669"/>
    <property type="project" value="TreeGrafter"/>
</dbReference>
<proteinExistence type="inferred from homology"/>
<dbReference type="FunFam" id="3.30.160.60:FF:002343">
    <property type="entry name" value="Zinc finger protein 33A"/>
    <property type="match status" value="1"/>
</dbReference>
<dbReference type="SMART" id="SM00355">
    <property type="entry name" value="ZnF_C2H2"/>
    <property type="match status" value="5"/>
</dbReference>
<dbReference type="FunFam" id="3.30.160.60:FF:000475">
    <property type="entry name" value="zinc finger protein 32 isoform X1"/>
    <property type="match status" value="1"/>
</dbReference>
<evidence type="ECO:0000256" key="4">
    <source>
        <dbReference type="ARBA" id="ARBA00022737"/>
    </source>
</evidence>
<feature type="compositionally biased region" description="Polar residues" evidence="9">
    <location>
        <begin position="376"/>
        <end position="399"/>
    </location>
</feature>
<evidence type="ECO:0000256" key="2">
    <source>
        <dbReference type="ARBA" id="ARBA00006991"/>
    </source>
</evidence>
<evidence type="ECO:0000256" key="7">
    <source>
        <dbReference type="ARBA" id="ARBA00023242"/>
    </source>
</evidence>
<dbReference type="GO" id="GO:0005634">
    <property type="term" value="C:nucleus"/>
    <property type="evidence" value="ECO:0007669"/>
    <property type="project" value="UniProtKB-SubCell"/>
</dbReference>
<evidence type="ECO:0000256" key="9">
    <source>
        <dbReference type="SAM" id="MobiDB-lite"/>
    </source>
</evidence>
<feature type="compositionally biased region" description="Polar residues" evidence="9">
    <location>
        <begin position="168"/>
        <end position="180"/>
    </location>
</feature>
<comment type="subcellular location">
    <subcellularLocation>
        <location evidence="1">Nucleus</location>
    </subcellularLocation>
</comment>
<feature type="domain" description="C2H2-type" evidence="10">
    <location>
        <begin position="614"/>
        <end position="641"/>
    </location>
</feature>
<evidence type="ECO:0000256" key="3">
    <source>
        <dbReference type="ARBA" id="ARBA00022723"/>
    </source>
</evidence>
<dbReference type="EMBL" id="JADWDJ010000001">
    <property type="protein sequence ID" value="KAG5285806.1"/>
    <property type="molecule type" value="Genomic_DNA"/>
</dbReference>
<evidence type="ECO:0000313" key="11">
    <source>
        <dbReference type="EMBL" id="KAG5285806.1"/>
    </source>
</evidence>
<evidence type="ECO:0000256" key="8">
    <source>
        <dbReference type="PROSITE-ProRule" id="PRU00042"/>
    </source>
</evidence>
<feature type="compositionally biased region" description="Basic and acidic residues" evidence="9">
    <location>
        <begin position="247"/>
        <end position="260"/>
    </location>
</feature>
<keyword evidence="7" id="KW-0539">Nucleus</keyword>
<feature type="domain" description="C2H2-type" evidence="10">
    <location>
        <begin position="286"/>
        <end position="313"/>
    </location>
</feature>
<feature type="compositionally biased region" description="Polar residues" evidence="9">
    <location>
        <begin position="222"/>
        <end position="244"/>
    </location>
</feature>
<reference evidence="11 12" key="1">
    <citation type="submission" date="2020-10" db="EMBL/GenBank/DDBJ databases">
        <title>Chromosome-scale genome assembly of the Allis shad, Alosa alosa.</title>
        <authorList>
            <person name="Margot Z."/>
            <person name="Christophe K."/>
            <person name="Cabau C."/>
            <person name="Louis A."/>
            <person name="Berthelot C."/>
            <person name="Parey E."/>
            <person name="Roest Crollius H."/>
            <person name="Montfort J."/>
            <person name="Robinson-Rechavi M."/>
            <person name="Bucao C."/>
            <person name="Bouchez O."/>
            <person name="Gislard M."/>
            <person name="Lluch J."/>
            <person name="Milhes M."/>
            <person name="Lampietro C."/>
            <person name="Lopez Roques C."/>
            <person name="Donnadieu C."/>
            <person name="Braasch I."/>
            <person name="Desvignes T."/>
            <person name="Postlethwait J."/>
            <person name="Bobe J."/>
            <person name="Guiguen Y."/>
        </authorList>
    </citation>
    <scope>NUCLEOTIDE SEQUENCE [LARGE SCALE GENOMIC DNA]</scope>
    <source>
        <strain evidence="11">M-15738</strain>
        <tissue evidence="11">Blood</tissue>
    </source>
</reference>
<dbReference type="InterPro" id="IPR036236">
    <property type="entry name" value="Znf_C2H2_sf"/>
</dbReference>
<gene>
    <name evidence="11" type="ORF">AALO_G00007650</name>
</gene>
<dbReference type="PANTHER" id="PTHR16515">
    <property type="entry name" value="PR DOMAIN ZINC FINGER PROTEIN"/>
    <property type="match status" value="1"/>
</dbReference>
<comment type="caution">
    <text evidence="11">The sequence shown here is derived from an EMBL/GenBank/DDBJ whole genome shotgun (WGS) entry which is preliminary data.</text>
</comment>
<protein>
    <recommendedName>
        <fullName evidence="10">C2H2-type domain-containing protein</fullName>
    </recommendedName>
</protein>
<dbReference type="PROSITE" id="PS50157">
    <property type="entry name" value="ZINC_FINGER_C2H2_2"/>
    <property type="match status" value="5"/>
</dbReference>
<feature type="domain" description="C2H2-type" evidence="10">
    <location>
        <begin position="670"/>
        <end position="697"/>
    </location>
</feature>
<evidence type="ECO:0000259" key="10">
    <source>
        <dbReference type="PROSITE" id="PS50157"/>
    </source>
</evidence>
<feature type="region of interest" description="Disordered" evidence="9">
    <location>
        <begin position="219"/>
        <end position="278"/>
    </location>
</feature>
<dbReference type="SUPFAM" id="SSF57667">
    <property type="entry name" value="beta-beta-alpha zinc fingers"/>
    <property type="match status" value="3"/>
</dbReference>
<feature type="domain" description="C2H2-type" evidence="10">
    <location>
        <begin position="642"/>
        <end position="669"/>
    </location>
</feature>
<dbReference type="PANTHER" id="PTHR16515:SF49">
    <property type="entry name" value="GASTRULA ZINC FINGER PROTEIN XLCGF49.1-LIKE-RELATED"/>
    <property type="match status" value="1"/>
</dbReference>